<proteinExistence type="inferred from homology"/>
<dbReference type="EMBL" id="JAHLPM010000004">
    <property type="protein sequence ID" value="MBU5437691.1"/>
    <property type="molecule type" value="Genomic_DNA"/>
</dbReference>
<evidence type="ECO:0000256" key="3">
    <source>
        <dbReference type="ARBA" id="ARBA00022475"/>
    </source>
</evidence>
<keyword evidence="6 7" id="KW-0472">Membrane</keyword>
<gene>
    <name evidence="7 8" type="primary">flhB</name>
    <name evidence="8" type="ORF">KQI42_06715</name>
</gene>
<keyword evidence="9" id="KW-1185">Reference proteome</keyword>
<keyword evidence="8" id="KW-0282">Flagellum</keyword>
<evidence type="ECO:0000256" key="1">
    <source>
        <dbReference type="ARBA" id="ARBA00004651"/>
    </source>
</evidence>
<keyword evidence="7" id="KW-1006">Bacterial flagellum protein export</keyword>
<evidence type="ECO:0000256" key="4">
    <source>
        <dbReference type="ARBA" id="ARBA00022692"/>
    </source>
</evidence>
<evidence type="ECO:0000256" key="6">
    <source>
        <dbReference type="ARBA" id="ARBA00023136"/>
    </source>
</evidence>
<keyword evidence="5 7" id="KW-1133">Transmembrane helix</keyword>
<comment type="function">
    <text evidence="7">Required for formation of the rod structure in the basal body of the flagellar apparatus. Together with FliI and FliH, may constitute the export apparatus of flagellin.</text>
</comment>
<sequence length="362" mass="41749">MMLKINLQLFADSEKTEKPTPKKRREAREEGQVLQSKEINTVFTLFSCFLGLKVFGKFMVNELTRFMINIFNEIGNVETVLNQNNLSIGFLKIMSVFVAISIPILLVAFFSGLVINYLQVGFLFTTKTLKIKLNRLNPIEGFKRIFSKRALVELIKSILKVMLVGYMAYNYGYKQIIRIMGYPNMDSIQFFVNLADLIFSFAVRILGVLLLLAVLDYFYQWWDYEKNLMMSKQEIKEEYKQTEGDPFIKSKIKEKQRKIAMSRMMQDVPKADVIITNPTHFAVALKYDKDKYGAPYLLAKGADLIAENIKKIGRENSIPIVENKPLARTIYDSIDVGDIIPEDLYEAVAEVLAYVYSLKDDF</sequence>
<comment type="similarity">
    <text evidence="2 7">Belongs to the type III secretion exporter family.</text>
</comment>
<evidence type="ECO:0000313" key="9">
    <source>
        <dbReference type="Proteomes" id="UP000749471"/>
    </source>
</evidence>
<comment type="caution">
    <text evidence="7">Lacks conserved residue(s) required for the propagation of feature annotation.</text>
</comment>
<keyword evidence="8" id="KW-0969">Cilium</keyword>
<organism evidence="8 9">
    <name type="scientific">Tissierella simiarum</name>
    <dbReference type="NCBI Taxonomy" id="2841534"/>
    <lineage>
        <taxon>Bacteria</taxon>
        <taxon>Bacillati</taxon>
        <taxon>Bacillota</taxon>
        <taxon>Tissierellia</taxon>
        <taxon>Tissierellales</taxon>
        <taxon>Tissierellaceae</taxon>
        <taxon>Tissierella</taxon>
    </lineage>
</organism>
<keyword evidence="7" id="KW-0813">Transport</keyword>
<feature type="transmembrane region" description="Helical" evidence="7">
    <location>
        <begin position="93"/>
        <end position="118"/>
    </location>
</feature>
<dbReference type="Pfam" id="PF01312">
    <property type="entry name" value="Bac_export_2"/>
    <property type="match status" value="1"/>
</dbReference>
<dbReference type="InterPro" id="IPR006136">
    <property type="entry name" value="FlhB"/>
</dbReference>
<evidence type="ECO:0000313" key="8">
    <source>
        <dbReference type="EMBL" id="MBU5437691.1"/>
    </source>
</evidence>
<comment type="caution">
    <text evidence="8">The sequence shown here is derived from an EMBL/GenBank/DDBJ whole genome shotgun (WGS) entry which is preliminary data.</text>
</comment>
<dbReference type="PANTHER" id="PTHR30531:SF12">
    <property type="entry name" value="FLAGELLAR BIOSYNTHETIC PROTEIN FLHB"/>
    <property type="match status" value="1"/>
</dbReference>
<comment type="subcellular location">
    <subcellularLocation>
        <location evidence="1">Cell membrane</location>
        <topology evidence="1">Multi-pass membrane protein</topology>
    </subcellularLocation>
</comment>
<accession>A0ABS6E578</accession>
<feature type="transmembrane region" description="Helical" evidence="7">
    <location>
        <begin position="189"/>
        <end position="219"/>
    </location>
</feature>
<evidence type="ECO:0000256" key="5">
    <source>
        <dbReference type="ARBA" id="ARBA00022989"/>
    </source>
</evidence>
<keyword evidence="3 7" id="KW-1003">Cell membrane</keyword>
<evidence type="ECO:0000256" key="2">
    <source>
        <dbReference type="ARBA" id="ARBA00010690"/>
    </source>
</evidence>
<keyword evidence="4 7" id="KW-0812">Transmembrane</keyword>
<dbReference type="PANTHER" id="PTHR30531">
    <property type="entry name" value="FLAGELLAR BIOSYNTHETIC PROTEIN FLHB"/>
    <property type="match status" value="1"/>
</dbReference>
<keyword evidence="7" id="KW-0653">Protein transport</keyword>
<dbReference type="NCBIfam" id="TIGR00328">
    <property type="entry name" value="flhB"/>
    <property type="match status" value="1"/>
</dbReference>
<dbReference type="Proteomes" id="UP000749471">
    <property type="component" value="Unassembled WGS sequence"/>
</dbReference>
<reference evidence="8 9" key="1">
    <citation type="submission" date="2021-06" db="EMBL/GenBank/DDBJ databases">
        <authorList>
            <person name="Sun Q."/>
            <person name="Li D."/>
        </authorList>
    </citation>
    <scope>NUCLEOTIDE SEQUENCE [LARGE SCALE GENOMIC DNA]</scope>
    <source>
        <strain evidence="8 9">MSJ-40</strain>
    </source>
</reference>
<dbReference type="RefSeq" id="WP_216518037.1">
    <property type="nucleotide sequence ID" value="NZ_JAHLPM010000004.1"/>
</dbReference>
<keyword evidence="8" id="KW-0966">Cell projection</keyword>
<dbReference type="InterPro" id="IPR006135">
    <property type="entry name" value="T3SS_substrate_exporter"/>
</dbReference>
<evidence type="ECO:0000256" key="7">
    <source>
        <dbReference type="RuleBase" id="RU364091"/>
    </source>
</evidence>
<feature type="transmembrane region" description="Helical" evidence="7">
    <location>
        <begin position="150"/>
        <end position="169"/>
    </location>
</feature>
<keyword evidence="7" id="KW-1005">Bacterial flagellum biogenesis</keyword>
<name>A0ABS6E578_9FIRM</name>
<protein>
    <recommendedName>
        <fullName evidence="7">Flagellar biosynthetic protein FlhB</fullName>
    </recommendedName>
</protein>